<dbReference type="PANTHER" id="PTHR30055">
    <property type="entry name" value="HTH-TYPE TRANSCRIPTIONAL REGULATOR RUTR"/>
    <property type="match status" value="1"/>
</dbReference>
<dbReference type="Gene3D" id="1.10.10.60">
    <property type="entry name" value="Homeodomain-like"/>
    <property type="match status" value="1"/>
</dbReference>
<dbReference type="PRINTS" id="PR00455">
    <property type="entry name" value="HTHTETR"/>
</dbReference>
<evidence type="ECO:0000313" key="7">
    <source>
        <dbReference type="Proteomes" id="UP000199111"/>
    </source>
</evidence>
<proteinExistence type="predicted"/>
<dbReference type="GO" id="GO:0000976">
    <property type="term" value="F:transcription cis-regulatory region binding"/>
    <property type="evidence" value="ECO:0007669"/>
    <property type="project" value="TreeGrafter"/>
</dbReference>
<dbReference type="Pfam" id="PF17754">
    <property type="entry name" value="TetR_C_14"/>
    <property type="match status" value="1"/>
</dbReference>
<gene>
    <name evidence="6" type="ORF">SAMN05216275_12336</name>
</gene>
<dbReference type="AlphaFoldDB" id="A0A1I3YW39"/>
<name>A0A1I3YW39_9ACTN</name>
<keyword evidence="3" id="KW-0804">Transcription</keyword>
<keyword evidence="7" id="KW-1185">Reference proteome</keyword>
<dbReference type="PANTHER" id="PTHR30055:SF234">
    <property type="entry name" value="HTH-TYPE TRANSCRIPTIONAL REGULATOR BETI"/>
    <property type="match status" value="1"/>
</dbReference>
<reference evidence="7" key="1">
    <citation type="submission" date="2016-10" db="EMBL/GenBank/DDBJ databases">
        <authorList>
            <person name="Varghese N."/>
            <person name="Submissions S."/>
        </authorList>
    </citation>
    <scope>NUCLEOTIDE SEQUENCE [LARGE SCALE GENOMIC DNA]</scope>
    <source>
        <strain evidence="7">CGMCC 4.2126</strain>
    </source>
</reference>
<dbReference type="InterPro" id="IPR009057">
    <property type="entry name" value="Homeodomain-like_sf"/>
</dbReference>
<dbReference type="RefSeq" id="WP_093889921.1">
    <property type="nucleotide sequence ID" value="NZ_FOQY01000023.1"/>
</dbReference>
<dbReference type="Gene3D" id="1.10.357.10">
    <property type="entry name" value="Tetracycline Repressor, domain 2"/>
    <property type="match status" value="1"/>
</dbReference>
<dbReference type="SUPFAM" id="SSF46689">
    <property type="entry name" value="Homeodomain-like"/>
    <property type="match status" value="1"/>
</dbReference>
<organism evidence="6 7">
    <name type="scientific">Streptosporangium canum</name>
    <dbReference type="NCBI Taxonomy" id="324952"/>
    <lineage>
        <taxon>Bacteria</taxon>
        <taxon>Bacillati</taxon>
        <taxon>Actinomycetota</taxon>
        <taxon>Actinomycetes</taxon>
        <taxon>Streptosporangiales</taxon>
        <taxon>Streptosporangiaceae</taxon>
        <taxon>Streptosporangium</taxon>
    </lineage>
</organism>
<dbReference type="EMBL" id="FOQY01000023">
    <property type="protein sequence ID" value="SFK36082.1"/>
    <property type="molecule type" value="Genomic_DNA"/>
</dbReference>
<evidence type="ECO:0000256" key="2">
    <source>
        <dbReference type="ARBA" id="ARBA00023125"/>
    </source>
</evidence>
<protein>
    <submittedName>
        <fullName evidence="6">Transcriptional regulator, TetR family</fullName>
    </submittedName>
</protein>
<keyword evidence="1" id="KW-0805">Transcription regulation</keyword>
<dbReference type="InterPro" id="IPR001647">
    <property type="entry name" value="HTH_TetR"/>
</dbReference>
<accession>A0A1I3YW39</accession>
<dbReference type="PROSITE" id="PS50977">
    <property type="entry name" value="HTH_TETR_2"/>
    <property type="match status" value="1"/>
</dbReference>
<dbReference type="InterPro" id="IPR041347">
    <property type="entry name" value="MftR_C"/>
</dbReference>
<feature type="DNA-binding region" description="H-T-H motif" evidence="4">
    <location>
        <begin position="39"/>
        <end position="58"/>
    </location>
</feature>
<dbReference type="GeneID" id="96301275"/>
<dbReference type="InterPro" id="IPR050109">
    <property type="entry name" value="HTH-type_TetR-like_transc_reg"/>
</dbReference>
<sequence length="199" mass="21812">MSSPPRAEGLRERKKAKTRRTIQEHALRLFAEQGYEATTVEQIAEAAEISPSTFFRYFPVKEDVVLQDDYDPALMAMLAAQPADLEPVPALRATAHGAFEHFPLDEERQILARTRLQLSHAALRARAVDNMISTIDMLAEGIARRRGLDAPDALSRTTAGAVVGALLPALFGWARSDGARRLADVIDEALGLLESGLRP</sequence>
<evidence type="ECO:0000259" key="5">
    <source>
        <dbReference type="PROSITE" id="PS50977"/>
    </source>
</evidence>
<dbReference type="Proteomes" id="UP000199111">
    <property type="component" value="Unassembled WGS sequence"/>
</dbReference>
<evidence type="ECO:0000256" key="1">
    <source>
        <dbReference type="ARBA" id="ARBA00023015"/>
    </source>
</evidence>
<feature type="domain" description="HTH tetR-type" evidence="5">
    <location>
        <begin position="16"/>
        <end position="76"/>
    </location>
</feature>
<dbReference type="Pfam" id="PF00440">
    <property type="entry name" value="TetR_N"/>
    <property type="match status" value="1"/>
</dbReference>
<evidence type="ECO:0000256" key="4">
    <source>
        <dbReference type="PROSITE-ProRule" id="PRU00335"/>
    </source>
</evidence>
<evidence type="ECO:0000256" key="3">
    <source>
        <dbReference type="ARBA" id="ARBA00023163"/>
    </source>
</evidence>
<evidence type="ECO:0000313" key="6">
    <source>
        <dbReference type="EMBL" id="SFK36082.1"/>
    </source>
</evidence>
<dbReference type="GO" id="GO:0003700">
    <property type="term" value="F:DNA-binding transcription factor activity"/>
    <property type="evidence" value="ECO:0007669"/>
    <property type="project" value="TreeGrafter"/>
</dbReference>
<keyword evidence="2 4" id="KW-0238">DNA-binding</keyword>